<dbReference type="SUPFAM" id="SSF53649">
    <property type="entry name" value="Alkaline phosphatase-like"/>
    <property type="match status" value="1"/>
</dbReference>
<evidence type="ECO:0008006" key="3">
    <source>
        <dbReference type="Google" id="ProtNLM"/>
    </source>
</evidence>
<dbReference type="PANTHER" id="PTHR43737:SF1">
    <property type="entry name" value="DUF1501 DOMAIN-CONTAINING PROTEIN"/>
    <property type="match status" value="1"/>
</dbReference>
<evidence type="ECO:0000313" key="2">
    <source>
        <dbReference type="Proteomes" id="UP000008631"/>
    </source>
</evidence>
<dbReference type="EMBL" id="CP002353">
    <property type="protein sequence ID" value="ADV63681.1"/>
    <property type="molecule type" value="Genomic_DNA"/>
</dbReference>
<sequence length="516" mass="56325">MLIPRFKTASIPTASPAHSPMVRLDRRGFLWQFGGGLGGIALASLLGQDGWIAGAESTGLSSRTERRISDGLHHPARAKRVVQLFMSGAASQVDTFDYKPELIRRHGERFDPGGKIELFQSNPGKVMRSPWKFRPRGECGRFVSDLLPELGGCVDDLCFLHAMTSKSNVHGPATFLQATGFVNPGFPAAGAWISLALGSDNQDLPTFVVLPDQRGFAPNGPANWSSGFLPAAHQGVMIRPSAARPILDLHPPEEAGLDPATDRAGLDLLDTLNRAHQSQRPGDSRLDARIASYELAARLQLAAPEALDVTNESPATRRAYGLDDETTADFGRNCLIARRLLERGVRFVQVWNGADNGFPRRNWDSHEDLARDHAIMGRSLDQPAAALIRDLKARGLLDETIVVWCTEFGRMPCSQGTLGRDHNPHGFTVFVAGGGFKGGIAYGQTDEWSYRAVEHPTTIHDLHATILHLLGIDHTRLTVRHNGINRRLTDVHGEVLFSLLNSEPQKAVVDGSRDQG</sequence>
<dbReference type="HOGENOM" id="CLU_035908_0_0_0"/>
<dbReference type="STRING" id="575540.Isop_3116"/>
<accession>E8R3V1</accession>
<proteinExistence type="predicted"/>
<reference evidence="1 2" key="2">
    <citation type="journal article" date="2011" name="Stand. Genomic Sci.">
        <title>Complete genome sequence of Isosphaera pallida type strain (IS1B).</title>
        <authorList>
            <consortium name="US DOE Joint Genome Institute (JGI-PGF)"/>
            <person name="Goker M."/>
            <person name="Cleland D."/>
            <person name="Saunders E."/>
            <person name="Lapidus A."/>
            <person name="Nolan M."/>
            <person name="Lucas S."/>
            <person name="Hammon N."/>
            <person name="Deshpande S."/>
            <person name="Cheng J.F."/>
            <person name="Tapia R."/>
            <person name="Han C."/>
            <person name="Goodwin L."/>
            <person name="Pitluck S."/>
            <person name="Liolios K."/>
            <person name="Pagani I."/>
            <person name="Ivanova N."/>
            <person name="Mavromatis K."/>
            <person name="Pati A."/>
            <person name="Chen A."/>
            <person name="Palaniappan K."/>
            <person name="Land M."/>
            <person name="Hauser L."/>
            <person name="Chang Y.J."/>
            <person name="Jeffries C.D."/>
            <person name="Detter J.C."/>
            <person name="Beck B."/>
            <person name="Woyke T."/>
            <person name="Bristow J."/>
            <person name="Eisen J.A."/>
            <person name="Markowitz V."/>
            <person name="Hugenholtz P."/>
            <person name="Kyrpides N.C."/>
            <person name="Klenk H.P."/>
        </authorList>
    </citation>
    <scope>NUCLEOTIDE SEQUENCE [LARGE SCALE GENOMIC DNA]</scope>
    <source>
        <strain evidence="2">ATCC 43644 / DSM 9630 / IS1B</strain>
    </source>
</reference>
<keyword evidence="2" id="KW-1185">Reference proteome</keyword>
<name>E8R3V1_ISOPI</name>
<dbReference type="eggNOG" id="COG4102">
    <property type="taxonomic scope" value="Bacteria"/>
</dbReference>
<dbReference type="AlphaFoldDB" id="E8R3V1"/>
<reference key="1">
    <citation type="submission" date="2010-11" db="EMBL/GenBank/DDBJ databases">
        <title>The complete sequence of chromosome of Isophaera pallida ATCC 43644.</title>
        <authorList>
            <consortium name="US DOE Joint Genome Institute (JGI-PGF)"/>
            <person name="Lucas S."/>
            <person name="Copeland A."/>
            <person name="Lapidus A."/>
            <person name="Bruce D."/>
            <person name="Goodwin L."/>
            <person name="Pitluck S."/>
            <person name="Kyrpides N."/>
            <person name="Mavromatis K."/>
            <person name="Pagani I."/>
            <person name="Ivanova N."/>
            <person name="Saunders E."/>
            <person name="Brettin T."/>
            <person name="Detter J.C."/>
            <person name="Han C."/>
            <person name="Tapia R."/>
            <person name="Land M."/>
            <person name="Hauser L."/>
            <person name="Markowitz V."/>
            <person name="Cheng J.-F."/>
            <person name="Hugenholtz P."/>
            <person name="Woyke T."/>
            <person name="Wu D."/>
            <person name="Eisen J.A."/>
        </authorList>
    </citation>
    <scope>NUCLEOTIDE SEQUENCE</scope>
    <source>
        <strain>ATCC 43644</strain>
    </source>
</reference>
<dbReference type="InterPro" id="IPR010869">
    <property type="entry name" value="DUF1501"/>
</dbReference>
<dbReference type="KEGG" id="ipa:Isop_3116"/>
<protein>
    <recommendedName>
        <fullName evidence="3">Sulfatase</fullName>
    </recommendedName>
</protein>
<gene>
    <name evidence="1" type="ordered locus">Isop_3116</name>
</gene>
<dbReference type="InterPro" id="IPR017850">
    <property type="entry name" value="Alkaline_phosphatase_core_sf"/>
</dbReference>
<dbReference type="InParanoid" id="E8R3V1"/>
<dbReference type="PANTHER" id="PTHR43737">
    <property type="entry name" value="BLL7424 PROTEIN"/>
    <property type="match status" value="1"/>
</dbReference>
<organism evidence="1 2">
    <name type="scientific">Isosphaera pallida (strain ATCC 43644 / DSM 9630 / IS1B)</name>
    <dbReference type="NCBI Taxonomy" id="575540"/>
    <lineage>
        <taxon>Bacteria</taxon>
        <taxon>Pseudomonadati</taxon>
        <taxon>Planctomycetota</taxon>
        <taxon>Planctomycetia</taxon>
        <taxon>Isosphaerales</taxon>
        <taxon>Isosphaeraceae</taxon>
        <taxon>Isosphaera</taxon>
    </lineage>
</organism>
<dbReference type="Gene3D" id="3.40.720.10">
    <property type="entry name" value="Alkaline Phosphatase, subunit A"/>
    <property type="match status" value="1"/>
</dbReference>
<evidence type="ECO:0000313" key="1">
    <source>
        <dbReference type="EMBL" id="ADV63681.1"/>
    </source>
</evidence>
<dbReference type="Proteomes" id="UP000008631">
    <property type="component" value="Chromosome"/>
</dbReference>
<dbReference type="RefSeq" id="WP_013565969.1">
    <property type="nucleotide sequence ID" value="NC_014962.1"/>
</dbReference>
<dbReference type="Pfam" id="PF07394">
    <property type="entry name" value="DUF1501"/>
    <property type="match status" value="1"/>
</dbReference>